<comment type="caution">
    <text evidence="2">The sequence shown here is derived from an EMBL/GenBank/DDBJ whole genome shotgun (WGS) entry which is preliminary data.</text>
</comment>
<keyword evidence="1" id="KW-1133">Transmembrane helix</keyword>
<name>A0AAV5UQ49_9BILA</name>
<keyword evidence="1" id="KW-0812">Transmembrane</keyword>
<dbReference type="Proteomes" id="UP001432322">
    <property type="component" value="Unassembled WGS sequence"/>
</dbReference>
<feature type="non-terminal residue" evidence="2">
    <location>
        <position position="1"/>
    </location>
</feature>
<organism evidence="2 3">
    <name type="scientific">Pristionchus fissidentatus</name>
    <dbReference type="NCBI Taxonomy" id="1538716"/>
    <lineage>
        <taxon>Eukaryota</taxon>
        <taxon>Metazoa</taxon>
        <taxon>Ecdysozoa</taxon>
        <taxon>Nematoda</taxon>
        <taxon>Chromadorea</taxon>
        <taxon>Rhabditida</taxon>
        <taxon>Rhabditina</taxon>
        <taxon>Diplogasteromorpha</taxon>
        <taxon>Diplogasteroidea</taxon>
        <taxon>Neodiplogasteridae</taxon>
        <taxon>Pristionchus</taxon>
    </lineage>
</organism>
<feature type="transmembrane region" description="Helical" evidence="1">
    <location>
        <begin position="78"/>
        <end position="108"/>
    </location>
</feature>
<protein>
    <submittedName>
        <fullName evidence="2">Uncharacterized protein</fullName>
    </submittedName>
</protein>
<feature type="transmembrane region" description="Helical" evidence="1">
    <location>
        <begin position="46"/>
        <end position="66"/>
    </location>
</feature>
<sequence length="213" mass="23969">LQMTSERNTSENSKDSLTMSIKKLKKHQVQIRCLGGQLSLQQTVKLIVFVEVFFSLVLLVQSIDLLDKDGDHFYFLHNFHGFGVVLFAMHVAVCVLCLLTSFLLLLGIVKKQRWLLVPHLVWQISYASLSFLICIIILRLGQRGKILMPASIVLTIMISIPDEPDDFSSLAFPAYRQVPVRERIAKDLCGDGVIETTSRNSTVASTHRPSTDL</sequence>
<feature type="transmembrane region" description="Helical" evidence="1">
    <location>
        <begin position="120"/>
        <end position="138"/>
    </location>
</feature>
<keyword evidence="1" id="KW-0472">Membrane</keyword>
<keyword evidence="3" id="KW-1185">Reference proteome</keyword>
<proteinExistence type="predicted"/>
<evidence type="ECO:0000313" key="2">
    <source>
        <dbReference type="EMBL" id="GMT09226.1"/>
    </source>
</evidence>
<evidence type="ECO:0000313" key="3">
    <source>
        <dbReference type="Proteomes" id="UP001432322"/>
    </source>
</evidence>
<reference evidence="2" key="1">
    <citation type="submission" date="2023-10" db="EMBL/GenBank/DDBJ databases">
        <title>Genome assembly of Pristionchus species.</title>
        <authorList>
            <person name="Yoshida K."/>
            <person name="Sommer R.J."/>
        </authorList>
    </citation>
    <scope>NUCLEOTIDE SEQUENCE</scope>
    <source>
        <strain evidence="2">RS5133</strain>
    </source>
</reference>
<dbReference type="AlphaFoldDB" id="A0AAV5UQ49"/>
<gene>
    <name evidence="2" type="ORF">PFISCL1PPCAC_523</name>
</gene>
<accession>A0AAV5UQ49</accession>
<dbReference type="EMBL" id="BTSY01000001">
    <property type="protein sequence ID" value="GMT09226.1"/>
    <property type="molecule type" value="Genomic_DNA"/>
</dbReference>
<evidence type="ECO:0000256" key="1">
    <source>
        <dbReference type="SAM" id="Phobius"/>
    </source>
</evidence>